<comment type="caution">
    <text evidence="2">The sequence shown here is derived from an EMBL/GenBank/DDBJ whole genome shotgun (WGS) entry which is preliminary data.</text>
</comment>
<feature type="chain" id="PRO_5016160561" evidence="1">
    <location>
        <begin position="27"/>
        <end position="168"/>
    </location>
</feature>
<evidence type="ECO:0000313" key="2">
    <source>
        <dbReference type="EMBL" id="PZX26930.1"/>
    </source>
</evidence>
<sequence>MKRTMTRRVAIAVSSVAMTLGWPALAHHGWGYYDTATPLYFSGRVVTVTWRNPHPQVTIEVEANTLPRNWNTLPIPPELAELDFAKTLAAVRASAPPGRWTLDLAPINRLERWGMPREPRPGDRLQAIGFPSCNDRHVARPALIVLDGVGVRQQSVALPAGCSGTPRG</sequence>
<dbReference type="AlphaFoldDB" id="A0A2W7NVQ2"/>
<gene>
    <name evidence="2" type="ORF">C7416_106219</name>
</gene>
<evidence type="ECO:0000313" key="3">
    <source>
        <dbReference type="Proteomes" id="UP000249638"/>
    </source>
</evidence>
<dbReference type="Proteomes" id="UP000249638">
    <property type="component" value="Unassembled WGS sequence"/>
</dbReference>
<dbReference type="Pfam" id="PF19649">
    <property type="entry name" value="DUF6152"/>
    <property type="match status" value="1"/>
</dbReference>
<organism evidence="2 3">
    <name type="scientific">Cupriavidus phytorum</name>
    <dbReference type="NCBI Taxonomy" id="3024399"/>
    <lineage>
        <taxon>Bacteria</taxon>
        <taxon>Pseudomonadati</taxon>
        <taxon>Pseudomonadota</taxon>
        <taxon>Betaproteobacteria</taxon>
        <taxon>Burkholderiales</taxon>
        <taxon>Burkholderiaceae</taxon>
        <taxon>Cupriavidus</taxon>
    </lineage>
</organism>
<dbReference type="EMBL" id="QKZN01000006">
    <property type="protein sequence ID" value="PZX26930.1"/>
    <property type="molecule type" value="Genomic_DNA"/>
</dbReference>
<dbReference type="InterPro" id="IPR046150">
    <property type="entry name" value="DUF6152"/>
</dbReference>
<protein>
    <submittedName>
        <fullName evidence="2">Uncharacterized protein</fullName>
    </submittedName>
</protein>
<proteinExistence type="predicted"/>
<keyword evidence="3" id="KW-1185">Reference proteome</keyword>
<evidence type="ECO:0000256" key="1">
    <source>
        <dbReference type="SAM" id="SignalP"/>
    </source>
</evidence>
<keyword evidence="1" id="KW-0732">Signal</keyword>
<accession>A0A2W7NVQ2</accession>
<name>A0A2W7NVQ2_9BURK</name>
<feature type="signal peptide" evidence="1">
    <location>
        <begin position="1"/>
        <end position="26"/>
    </location>
</feature>
<reference evidence="2" key="1">
    <citation type="submission" date="2018-06" db="EMBL/GenBank/DDBJ databases">
        <title>Genomic Encyclopedia of Type Strains, Phase IV (KMG-V): Genome sequencing to study the core and pangenomes of soil and plant-associated prokaryotes.</title>
        <authorList>
            <person name="Whitman W."/>
        </authorList>
    </citation>
    <scope>NUCLEOTIDE SEQUENCE [LARGE SCALE GENOMIC DNA]</scope>
    <source>
        <strain evidence="2">MLR2-44</strain>
    </source>
</reference>